<organism evidence="2 3">
    <name type="scientific">Paracoccus zhejiangensis</name>
    <dbReference type="NCBI Taxonomy" id="1077935"/>
    <lineage>
        <taxon>Bacteria</taxon>
        <taxon>Pseudomonadati</taxon>
        <taxon>Pseudomonadota</taxon>
        <taxon>Alphaproteobacteria</taxon>
        <taxon>Rhodobacterales</taxon>
        <taxon>Paracoccaceae</taxon>
        <taxon>Paracoccus</taxon>
    </lineage>
</organism>
<dbReference type="OrthoDB" id="7770242at2"/>
<gene>
    <name evidence="2" type="ORF">CX676_21915</name>
</gene>
<feature type="compositionally biased region" description="Basic and acidic residues" evidence="1">
    <location>
        <begin position="1"/>
        <end position="23"/>
    </location>
</feature>
<evidence type="ECO:0000313" key="2">
    <source>
        <dbReference type="EMBL" id="AUH66955.1"/>
    </source>
</evidence>
<evidence type="ECO:0000256" key="1">
    <source>
        <dbReference type="SAM" id="MobiDB-lite"/>
    </source>
</evidence>
<accession>A0A2H5F5Z5</accession>
<dbReference type="AlphaFoldDB" id="A0A2H5F5Z5"/>
<name>A0A2H5F5Z5_9RHOB</name>
<dbReference type="RefSeq" id="WP_101754906.1">
    <property type="nucleotide sequence ID" value="NZ_CP025433.1"/>
</dbReference>
<geneLocation type="plasmid" evidence="3">
    <name>ppz03</name>
</geneLocation>
<keyword evidence="3" id="KW-1185">Reference proteome</keyword>
<protein>
    <submittedName>
        <fullName evidence="2">Uncharacterized protein</fullName>
    </submittedName>
</protein>
<proteinExistence type="predicted"/>
<dbReference type="EMBL" id="CP025433">
    <property type="protein sequence ID" value="AUH66955.1"/>
    <property type="molecule type" value="Genomic_DNA"/>
</dbReference>
<dbReference type="KEGG" id="pzh:CX676_21915"/>
<sequence length="137" mass="15232">MDKETEDLARRQREALAEGRAAEEAGEPVIYIHGRPYADPAGEFSPSSEGTRPPATLATRDVGNERLRDIESDNTTMMMKLIESTAETMAFIRKNLSQLAEPDRRVVAAAYGRIVAEAARDHRHSVAPRTHDLDMDL</sequence>
<keyword evidence="2" id="KW-0614">Plasmid</keyword>
<evidence type="ECO:0000313" key="3">
    <source>
        <dbReference type="Proteomes" id="UP000234530"/>
    </source>
</evidence>
<dbReference type="Proteomes" id="UP000234530">
    <property type="component" value="Plasmid pPZ03"/>
</dbReference>
<reference evidence="2 3" key="1">
    <citation type="journal article" date="2013" name="Antonie Van Leeuwenhoek">
        <title>Paracoccus zhejiangensis sp. nov., isolated from activated sludge in wastewater-treatment system.</title>
        <authorList>
            <person name="Wu Z.G."/>
            <person name="Zhang D.F."/>
            <person name="Liu Y.L."/>
            <person name="Wang F."/>
            <person name="Jiang X."/>
            <person name="Li C."/>
            <person name="Li S.P."/>
            <person name="Hong Q."/>
            <person name="Li W.J."/>
        </authorList>
    </citation>
    <scope>NUCLEOTIDE SEQUENCE [LARGE SCALE GENOMIC DNA]</scope>
    <source>
        <strain evidence="2 3">J6</strain>
        <plasmid evidence="3">Plasmid ppz03</plasmid>
    </source>
</reference>
<feature type="region of interest" description="Disordered" evidence="1">
    <location>
        <begin position="1"/>
        <end position="57"/>
    </location>
</feature>